<dbReference type="InterPro" id="IPR020612">
    <property type="entry name" value="Methylthiotransferase_CS"/>
</dbReference>
<evidence type="ECO:0000313" key="10">
    <source>
        <dbReference type="Proteomes" id="UP000053070"/>
    </source>
</evidence>
<dbReference type="GO" id="GO:0006400">
    <property type="term" value="P:tRNA modification"/>
    <property type="evidence" value="ECO:0007669"/>
    <property type="project" value="InterPro"/>
</dbReference>
<dbReference type="RefSeq" id="WP_047005953.1">
    <property type="nucleotide sequence ID" value="NZ_CP018097.1"/>
</dbReference>
<dbReference type="PANTHER" id="PTHR43837:SF1">
    <property type="entry name" value="RIBOSOMAL PROTEIN US12 METHYLTHIOTRANSFERASE RIMO"/>
    <property type="match status" value="1"/>
</dbReference>
<evidence type="ECO:0000256" key="8">
    <source>
        <dbReference type="ARBA" id="ARBA00023014"/>
    </source>
</evidence>
<dbReference type="GO" id="GO:0046872">
    <property type="term" value="F:metal ion binding"/>
    <property type="evidence" value="ECO:0007669"/>
    <property type="project" value="UniProtKB-KW"/>
</dbReference>
<dbReference type="SFLD" id="SFLDG01082">
    <property type="entry name" value="B12-binding_domain_containing"/>
    <property type="match status" value="1"/>
</dbReference>
<dbReference type="SUPFAM" id="SSF102114">
    <property type="entry name" value="Radical SAM enzymes"/>
    <property type="match status" value="1"/>
</dbReference>
<dbReference type="CDD" id="cd01335">
    <property type="entry name" value="Radical_SAM"/>
    <property type="match status" value="1"/>
</dbReference>
<evidence type="ECO:0000256" key="3">
    <source>
        <dbReference type="ARBA" id="ARBA00022490"/>
    </source>
</evidence>
<keyword evidence="6" id="KW-0479">Metal-binding</keyword>
<proteinExistence type="predicted"/>
<dbReference type="InterPro" id="IPR006467">
    <property type="entry name" value="MiaB-like_bact"/>
</dbReference>
<name>A0A0G9MUX9_9SPHN</name>
<dbReference type="OrthoDB" id="9805215at2"/>
<evidence type="ECO:0000256" key="7">
    <source>
        <dbReference type="ARBA" id="ARBA00023004"/>
    </source>
</evidence>
<dbReference type="AlphaFoldDB" id="A0A0G9MUX9"/>
<comment type="cofactor">
    <cofactor evidence="1">
        <name>[4Fe-4S] cluster</name>
        <dbReference type="ChEBI" id="CHEBI:49883"/>
    </cofactor>
</comment>
<dbReference type="InterPro" id="IPR005839">
    <property type="entry name" value="Methylthiotransferase"/>
</dbReference>
<dbReference type="NCBIfam" id="TIGR01579">
    <property type="entry name" value="MiaB-like-C"/>
    <property type="match status" value="1"/>
</dbReference>
<dbReference type="PROSITE" id="PS51918">
    <property type="entry name" value="RADICAL_SAM"/>
    <property type="match status" value="1"/>
</dbReference>
<dbReference type="InterPro" id="IPR005840">
    <property type="entry name" value="Ribosomal_uS12_MeSTrfase_RimO"/>
</dbReference>
<dbReference type="Proteomes" id="UP000053070">
    <property type="component" value="Unassembled WGS sequence"/>
</dbReference>
<dbReference type="InterPro" id="IPR038135">
    <property type="entry name" value="Methylthiotransferase_N_sf"/>
</dbReference>
<protein>
    <submittedName>
        <fullName evidence="9">2-methylthioadenine synthase</fullName>
    </submittedName>
</protein>
<evidence type="ECO:0000256" key="1">
    <source>
        <dbReference type="ARBA" id="ARBA00001966"/>
    </source>
</evidence>
<dbReference type="Gene3D" id="3.40.50.12160">
    <property type="entry name" value="Methylthiotransferase, N-terminal domain"/>
    <property type="match status" value="1"/>
</dbReference>
<dbReference type="GO" id="GO:0035599">
    <property type="term" value="F:aspartic acid methylthiotransferase activity"/>
    <property type="evidence" value="ECO:0007669"/>
    <property type="project" value="TreeGrafter"/>
</dbReference>
<keyword evidence="10" id="KW-1185">Reference proteome</keyword>
<dbReference type="SFLD" id="SFLDS00029">
    <property type="entry name" value="Radical_SAM"/>
    <property type="match status" value="1"/>
</dbReference>
<dbReference type="InterPro" id="IPR006638">
    <property type="entry name" value="Elp3/MiaA/NifB-like_rSAM"/>
</dbReference>
<evidence type="ECO:0000256" key="2">
    <source>
        <dbReference type="ARBA" id="ARBA00022485"/>
    </source>
</evidence>
<dbReference type="PROSITE" id="PS51449">
    <property type="entry name" value="MTTASE_N"/>
    <property type="match status" value="1"/>
</dbReference>
<dbReference type="PATRIC" id="fig|502682.8.peg.753"/>
<dbReference type="EMBL" id="LBHC01000001">
    <property type="protein sequence ID" value="KLE33103.1"/>
    <property type="molecule type" value="Genomic_DNA"/>
</dbReference>
<organism evidence="9 10">
    <name type="scientific">Aurantiacibacter gangjinensis</name>
    <dbReference type="NCBI Taxonomy" id="502682"/>
    <lineage>
        <taxon>Bacteria</taxon>
        <taxon>Pseudomonadati</taxon>
        <taxon>Pseudomonadota</taxon>
        <taxon>Alphaproteobacteria</taxon>
        <taxon>Sphingomonadales</taxon>
        <taxon>Erythrobacteraceae</taxon>
        <taxon>Aurantiacibacter</taxon>
    </lineage>
</organism>
<comment type="caution">
    <text evidence="9">The sequence shown here is derived from an EMBL/GenBank/DDBJ whole genome shotgun (WGS) entry which is preliminary data.</text>
</comment>
<keyword evidence="3" id="KW-0963">Cytoplasm</keyword>
<dbReference type="NCBIfam" id="TIGR00089">
    <property type="entry name" value="MiaB/RimO family radical SAM methylthiotransferase"/>
    <property type="match status" value="1"/>
</dbReference>
<dbReference type="Gene3D" id="3.80.30.20">
    <property type="entry name" value="tm_1862 like domain"/>
    <property type="match status" value="1"/>
</dbReference>
<gene>
    <name evidence="9" type="ORF">AAW01_03695</name>
</gene>
<dbReference type="Pfam" id="PF04055">
    <property type="entry name" value="Radical_SAM"/>
    <property type="match status" value="1"/>
</dbReference>
<dbReference type="InterPro" id="IPR058240">
    <property type="entry name" value="rSAM_sf"/>
</dbReference>
<keyword evidence="4" id="KW-0808">Transferase</keyword>
<evidence type="ECO:0000256" key="4">
    <source>
        <dbReference type="ARBA" id="ARBA00022679"/>
    </source>
</evidence>
<keyword evidence="8" id="KW-0411">Iron-sulfur</keyword>
<accession>A0A0G9MUX9</accession>
<dbReference type="InterPro" id="IPR007197">
    <property type="entry name" value="rSAM"/>
</dbReference>
<dbReference type="GO" id="GO:0051539">
    <property type="term" value="F:4 iron, 4 sulfur cluster binding"/>
    <property type="evidence" value="ECO:0007669"/>
    <property type="project" value="UniProtKB-KW"/>
</dbReference>
<dbReference type="InterPro" id="IPR013848">
    <property type="entry name" value="Methylthiotransferase_N"/>
</dbReference>
<dbReference type="Pfam" id="PF00919">
    <property type="entry name" value="UPF0004"/>
    <property type="match status" value="1"/>
</dbReference>
<dbReference type="PANTHER" id="PTHR43837">
    <property type="entry name" value="RIBOSOMAL PROTEIN S12 METHYLTHIOTRANSFERASE RIMO"/>
    <property type="match status" value="1"/>
</dbReference>
<reference evidence="9 10" key="1">
    <citation type="submission" date="2015-04" db="EMBL/GenBank/DDBJ databases">
        <title>The draft genome sequence of Erythrobacr gangjinensis K7-2.</title>
        <authorList>
            <person name="Zhuang L."/>
            <person name="Liu Y."/>
            <person name="Shao Z."/>
        </authorList>
    </citation>
    <scope>NUCLEOTIDE SEQUENCE [LARGE SCALE GENOMIC DNA]</scope>
    <source>
        <strain evidence="9 10">K7-2</strain>
    </source>
</reference>
<dbReference type="PROSITE" id="PS01278">
    <property type="entry name" value="MTTASE_RADICAL"/>
    <property type="match status" value="1"/>
</dbReference>
<keyword evidence="2" id="KW-0004">4Fe-4S</keyword>
<keyword evidence="5" id="KW-0949">S-adenosyl-L-methionine</keyword>
<evidence type="ECO:0000313" key="9">
    <source>
        <dbReference type="EMBL" id="KLE33103.1"/>
    </source>
</evidence>
<dbReference type="SMART" id="SM00729">
    <property type="entry name" value="Elp3"/>
    <property type="match status" value="1"/>
</dbReference>
<keyword evidence="7" id="KW-0408">Iron</keyword>
<evidence type="ECO:0000256" key="6">
    <source>
        <dbReference type="ARBA" id="ARBA00022723"/>
    </source>
</evidence>
<dbReference type="KEGG" id="egn:BMF35_a2163"/>
<dbReference type="GO" id="GO:0005829">
    <property type="term" value="C:cytosol"/>
    <property type="evidence" value="ECO:0007669"/>
    <property type="project" value="TreeGrafter"/>
</dbReference>
<dbReference type="STRING" id="502682.BMF35_a2163"/>
<dbReference type="InterPro" id="IPR023404">
    <property type="entry name" value="rSAM_horseshoe"/>
</dbReference>
<sequence>MSGAQVISLGCRLNIAESEGIAALVAGEDDVVVINSCAVTTEAVRQTRQAIRRARKDRPDARLLVTGCAADIERDQLAAMPEVDGLVPNTQKLDARRYNLSPSEGWDLVQTGGRSQPALGLATAHTRAFVAVQNGCDHACTFCVIPQGRGTSRSLSIAQVLREVERHLGQGAPEVVLTGVDVTSWGHDLPGSPPLGELVRAVLDAFPQLQRLRMSSLDGVEIDPLLFELFASEERVMPHLHLSMQHGSDLILKRMKRRHLRADAIDLVQRLKARRTDIAIGADLIAGFPTETCAHHADNLSIIDELQIVHGHIFPYSPRPNTPAARMPQLDKPLIKARAAELRAAVARVRSEWLDTLVGTPQRVLTEKDGTGYSPAFARVDVPEGTPAGTIVTVTPSRVEEGLLK</sequence>
<evidence type="ECO:0000256" key="5">
    <source>
        <dbReference type="ARBA" id="ARBA00022691"/>
    </source>
</evidence>